<protein>
    <submittedName>
        <fullName evidence="1">Orotate phosphoribosyltransferase</fullName>
        <ecNumber evidence="1">2.4.2.10</ecNumber>
    </submittedName>
</protein>
<evidence type="ECO:0000313" key="2">
    <source>
        <dbReference type="Proteomes" id="UP000682782"/>
    </source>
</evidence>
<evidence type="ECO:0000313" key="1">
    <source>
        <dbReference type="EMBL" id="QUC66482.1"/>
    </source>
</evidence>
<keyword evidence="2" id="KW-1185">Reference proteome</keyword>
<gene>
    <name evidence="1" type="primary">pyrE</name>
    <name evidence="1" type="ORF">JYE49_11510</name>
</gene>
<accession>A0AC61MVV0</accession>
<organism evidence="1 2">
    <name type="scientific">Aristaeella hokkaidonensis</name>
    <dbReference type="NCBI Taxonomy" id="3046382"/>
    <lineage>
        <taxon>Bacteria</taxon>
        <taxon>Bacillati</taxon>
        <taxon>Bacillota</taxon>
        <taxon>Clostridia</taxon>
        <taxon>Eubacteriales</taxon>
        <taxon>Aristaeellaceae</taxon>
        <taxon>Aristaeella</taxon>
    </lineage>
</organism>
<proteinExistence type="predicted"/>
<sequence length="227" mass="25137">MNEDKKRFIELLAESGAVQFGDFTAKSGRKTPYFINTGKLTYGDQLDLVGKMYAQTYVENIGRESCLLFGPAYKGITLVAVTAAALYSRYGVRVPVCFNRKEKKDHGEGGAIVGKIPGKDDRIVIVEDVITAGTAIRESMERLKILDLGRVESIIIAVDRMEKGRGEQSALAELELEFGVKVCPIVTIREVVSYLHNREIGGKVYIDDALYARVLEYQKIYGVNSGD</sequence>
<dbReference type="Proteomes" id="UP000682782">
    <property type="component" value="Chromosome"/>
</dbReference>
<keyword evidence="1" id="KW-0808">Transferase</keyword>
<dbReference type="EMBL" id="CP068393">
    <property type="protein sequence ID" value="QUC66482.1"/>
    <property type="molecule type" value="Genomic_DNA"/>
</dbReference>
<name>A0AC61MVV0_9FIRM</name>
<dbReference type="EC" id="2.4.2.10" evidence="1"/>
<reference evidence="1" key="1">
    <citation type="submission" date="2021-01" db="EMBL/GenBank/DDBJ databases">
        <title>Complete genome sequence of Clostridiales bacterium R-7.</title>
        <authorList>
            <person name="Mahoney-Kurpe S.C."/>
            <person name="Palevich N."/>
            <person name="Koike S."/>
            <person name="Moon C.D."/>
            <person name="Attwood G.T."/>
        </authorList>
    </citation>
    <scope>NUCLEOTIDE SEQUENCE</scope>
    <source>
        <strain evidence="1">R-7</strain>
    </source>
</reference>
<keyword evidence="1" id="KW-0328">Glycosyltransferase</keyword>